<proteinExistence type="predicted"/>
<evidence type="ECO:0000313" key="1">
    <source>
        <dbReference type="EMBL" id="QIX74483.1"/>
    </source>
</evidence>
<evidence type="ECO:0000313" key="2">
    <source>
        <dbReference type="Proteomes" id="UP000503130"/>
    </source>
</evidence>
<dbReference type="Proteomes" id="UP000503130">
    <property type="component" value="Chromosome"/>
</dbReference>
<reference evidence="1 2" key="1">
    <citation type="submission" date="2019-09" db="EMBL/GenBank/DDBJ databases">
        <title>FDA dAtabase for Regulatory Grade micrObial Sequences (FDA-ARGOS): Supporting development and validation of Infectious Disease Dx tests.</title>
        <authorList>
            <person name="Sciortino C."/>
            <person name="Tallon L."/>
            <person name="Sadzewicz L."/>
            <person name="Vavikolanu K."/>
            <person name="Mehta A."/>
            <person name="Aluvathingal J."/>
            <person name="Nadendla S."/>
            <person name="Nandy P."/>
            <person name="Geyer C."/>
            <person name="Yan Y."/>
            <person name="Sichtig H."/>
        </authorList>
    </citation>
    <scope>NUCLEOTIDE SEQUENCE [LARGE SCALE GENOMIC DNA]</scope>
    <source>
        <strain evidence="1 2">FDAARGOS_666</strain>
    </source>
</reference>
<name>A0AAE7CVM9_9STRE</name>
<dbReference type="AlphaFoldDB" id="A0AAE7CVM9"/>
<sequence length="82" mass="9570">MALETIKTTHLLGNLKIEETLVKQYVVDINENGVSTINEYIYDSDLYAKNRTELRKLEAEFRDKRYEIEDAILADLTKETSE</sequence>
<dbReference type="RefSeq" id="WP_117575619.1">
    <property type="nucleotide sequence ID" value="NZ_CP050959.1"/>
</dbReference>
<dbReference type="EMBL" id="CP050959">
    <property type="protein sequence ID" value="QIX74483.1"/>
    <property type="molecule type" value="Genomic_DNA"/>
</dbReference>
<organism evidence="1 2">
    <name type="scientific">Streptococcus gallolyticus</name>
    <dbReference type="NCBI Taxonomy" id="315405"/>
    <lineage>
        <taxon>Bacteria</taxon>
        <taxon>Bacillati</taxon>
        <taxon>Bacillota</taxon>
        <taxon>Bacilli</taxon>
        <taxon>Lactobacillales</taxon>
        <taxon>Streptococcaceae</taxon>
        <taxon>Streptococcus</taxon>
    </lineage>
</organism>
<accession>A0AAE7CVM9</accession>
<protein>
    <submittedName>
        <fullName evidence="1">Uncharacterized protein</fullName>
    </submittedName>
</protein>
<gene>
    <name evidence="1" type="ORF">FOB74_08580</name>
</gene>